<evidence type="ECO:0000313" key="2">
    <source>
        <dbReference type="Proteomes" id="UP001469553"/>
    </source>
</evidence>
<evidence type="ECO:0000313" key="1">
    <source>
        <dbReference type="EMBL" id="MEQ2293464.1"/>
    </source>
</evidence>
<dbReference type="Proteomes" id="UP001469553">
    <property type="component" value="Unassembled WGS sequence"/>
</dbReference>
<sequence length="122" mass="13506">MLPGRRTVAAHCCLRDGLNAEVNVSIVRSIKSKLLLFWLRGQRLRGKQCKQKGSRERKCPGQQRGGSSHLENIFTDLMGCLCCAMSLHGSKRVQAKAESEPTGATKLQGWIYSIPSINNHLS</sequence>
<accession>A0ABV0YIE7</accession>
<protein>
    <submittedName>
        <fullName evidence="1">Uncharacterized protein</fullName>
    </submittedName>
</protein>
<dbReference type="EMBL" id="JAHRIP010032840">
    <property type="protein sequence ID" value="MEQ2293464.1"/>
    <property type="molecule type" value="Genomic_DNA"/>
</dbReference>
<gene>
    <name evidence="1" type="ORF">AMECASPLE_033695</name>
</gene>
<name>A0ABV0YIE7_9TELE</name>
<reference evidence="1 2" key="1">
    <citation type="submission" date="2021-06" db="EMBL/GenBank/DDBJ databases">
        <authorList>
            <person name="Palmer J.M."/>
        </authorList>
    </citation>
    <scope>NUCLEOTIDE SEQUENCE [LARGE SCALE GENOMIC DNA]</scope>
    <source>
        <strain evidence="1 2">AS_MEX2019</strain>
        <tissue evidence="1">Muscle</tissue>
    </source>
</reference>
<keyword evidence="2" id="KW-1185">Reference proteome</keyword>
<proteinExistence type="predicted"/>
<comment type="caution">
    <text evidence="1">The sequence shown here is derived from an EMBL/GenBank/DDBJ whole genome shotgun (WGS) entry which is preliminary data.</text>
</comment>
<organism evidence="1 2">
    <name type="scientific">Ameca splendens</name>
    <dbReference type="NCBI Taxonomy" id="208324"/>
    <lineage>
        <taxon>Eukaryota</taxon>
        <taxon>Metazoa</taxon>
        <taxon>Chordata</taxon>
        <taxon>Craniata</taxon>
        <taxon>Vertebrata</taxon>
        <taxon>Euteleostomi</taxon>
        <taxon>Actinopterygii</taxon>
        <taxon>Neopterygii</taxon>
        <taxon>Teleostei</taxon>
        <taxon>Neoteleostei</taxon>
        <taxon>Acanthomorphata</taxon>
        <taxon>Ovalentaria</taxon>
        <taxon>Atherinomorphae</taxon>
        <taxon>Cyprinodontiformes</taxon>
        <taxon>Goodeidae</taxon>
        <taxon>Ameca</taxon>
    </lineage>
</organism>